<dbReference type="Pfam" id="PF09331">
    <property type="entry name" value="DUF1985"/>
    <property type="match status" value="1"/>
</dbReference>
<evidence type="ECO:0000259" key="6">
    <source>
        <dbReference type="PROSITE" id="PS50600"/>
    </source>
</evidence>
<dbReference type="SUPFAM" id="SSF54001">
    <property type="entry name" value="Cysteine proteinases"/>
    <property type="match status" value="1"/>
</dbReference>
<dbReference type="EMBL" id="JAVIJP010000047">
    <property type="protein sequence ID" value="KAL3626140.1"/>
    <property type="molecule type" value="Genomic_DNA"/>
</dbReference>
<evidence type="ECO:0000256" key="1">
    <source>
        <dbReference type="ARBA" id="ARBA00005234"/>
    </source>
</evidence>
<dbReference type="PROSITE" id="PS50600">
    <property type="entry name" value="ULP_PROTEASE"/>
    <property type="match status" value="1"/>
</dbReference>
<evidence type="ECO:0000313" key="7">
    <source>
        <dbReference type="EMBL" id="KAL3620259.1"/>
    </source>
</evidence>
<feature type="coiled-coil region" evidence="4">
    <location>
        <begin position="480"/>
        <end position="507"/>
    </location>
</feature>
<accession>A0ABD3CBF9</accession>
<protein>
    <recommendedName>
        <fullName evidence="6">Ubiquitin-like protease family profile domain-containing protein</fullName>
    </recommendedName>
</protein>
<dbReference type="Pfam" id="PF02902">
    <property type="entry name" value="Peptidase_C48"/>
    <property type="match status" value="1"/>
</dbReference>
<gene>
    <name evidence="8" type="ORF">CASFOL_029689</name>
    <name evidence="7" type="ORF">CASFOL_035171</name>
</gene>
<evidence type="ECO:0000256" key="2">
    <source>
        <dbReference type="ARBA" id="ARBA00022670"/>
    </source>
</evidence>
<evidence type="ECO:0000313" key="9">
    <source>
        <dbReference type="Proteomes" id="UP001632038"/>
    </source>
</evidence>
<feature type="compositionally biased region" description="Basic and acidic residues" evidence="5">
    <location>
        <begin position="425"/>
        <end position="439"/>
    </location>
</feature>
<reference evidence="8" key="2">
    <citation type="submission" date="2024-11" db="EMBL/GenBank/DDBJ databases">
        <authorList>
            <person name="Burger M."/>
            <person name="Chory J."/>
        </authorList>
    </citation>
    <scope>NUCLEOTIDE SEQUENCE</scope>
    <source>
        <strain evidence="8">Tecolote</strain>
        <tissue evidence="8">Flower</tissue>
    </source>
</reference>
<feature type="compositionally biased region" description="Low complexity" evidence="5">
    <location>
        <begin position="26"/>
        <end position="42"/>
    </location>
</feature>
<dbReference type="InterPro" id="IPR015410">
    <property type="entry name" value="DUF1985"/>
</dbReference>
<comment type="caution">
    <text evidence="8">The sequence shown here is derived from an EMBL/GenBank/DDBJ whole genome shotgun (WGS) entry which is preliminary data.</text>
</comment>
<keyword evidence="2" id="KW-0645">Protease</keyword>
<evidence type="ECO:0000313" key="8">
    <source>
        <dbReference type="EMBL" id="KAL3626140.1"/>
    </source>
</evidence>
<dbReference type="InterPro" id="IPR003653">
    <property type="entry name" value="Peptidase_C48_C"/>
</dbReference>
<evidence type="ECO:0000256" key="3">
    <source>
        <dbReference type="ARBA" id="ARBA00022801"/>
    </source>
</evidence>
<proteinExistence type="inferred from homology"/>
<name>A0ABD3CBF9_9LAMI</name>
<keyword evidence="3" id="KW-0378">Hydrolase</keyword>
<dbReference type="PANTHER" id="PTHR48449:SF1">
    <property type="entry name" value="DUF1985 DOMAIN-CONTAINING PROTEIN"/>
    <property type="match status" value="1"/>
</dbReference>
<dbReference type="SUPFAM" id="SSF58113">
    <property type="entry name" value="Apolipoprotein A-I"/>
    <property type="match status" value="1"/>
</dbReference>
<dbReference type="PANTHER" id="PTHR48449">
    <property type="entry name" value="DUF1985 DOMAIN-CONTAINING PROTEIN"/>
    <property type="match status" value="1"/>
</dbReference>
<dbReference type="GO" id="GO:0008233">
    <property type="term" value="F:peptidase activity"/>
    <property type="evidence" value="ECO:0007669"/>
    <property type="project" value="UniProtKB-KW"/>
</dbReference>
<dbReference type="AlphaFoldDB" id="A0ABD3CBF9"/>
<dbReference type="InterPro" id="IPR038765">
    <property type="entry name" value="Papain-like_cys_pep_sf"/>
</dbReference>
<feature type="compositionally biased region" description="Polar residues" evidence="5">
    <location>
        <begin position="43"/>
        <end position="52"/>
    </location>
</feature>
<feature type="region of interest" description="Disordered" evidence="5">
    <location>
        <begin position="411"/>
        <end position="462"/>
    </location>
</feature>
<evidence type="ECO:0000256" key="4">
    <source>
        <dbReference type="SAM" id="Coils"/>
    </source>
</evidence>
<keyword evidence="4" id="KW-0175">Coiled coil</keyword>
<organism evidence="8 9">
    <name type="scientific">Castilleja foliolosa</name>
    <dbReference type="NCBI Taxonomy" id="1961234"/>
    <lineage>
        <taxon>Eukaryota</taxon>
        <taxon>Viridiplantae</taxon>
        <taxon>Streptophyta</taxon>
        <taxon>Embryophyta</taxon>
        <taxon>Tracheophyta</taxon>
        <taxon>Spermatophyta</taxon>
        <taxon>Magnoliopsida</taxon>
        <taxon>eudicotyledons</taxon>
        <taxon>Gunneridae</taxon>
        <taxon>Pentapetalae</taxon>
        <taxon>asterids</taxon>
        <taxon>lamiids</taxon>
        <taxon>Lamiales</taxon>
        <taxon>Orobanchaceae</taxon>
        <taxon>Pedicularideae</taxon>
        <taxon>Castillejinae</taxon>
        <taxon>Castilleja</taxon>
    </lineage>
</organism>
<feature type="domain" description="Ubiquitin-like protease family profile" evidence="6">
    <location>
        <begin position="711"/>
        <end position="930"/>
    </location>
</feature>
<dbReference type="Proteomes" id="UP001632038">
    <property type="component" value="Unassembled WGS sequence"/>
</dbReference>
<sequence>MDAATTEINASASACETTVLQSANTSSSSSPPSSISPAADDSFPTSDDQSPPTVAEDVSDHASELLNRWSWVRPEFKEQRAVINGYVRLNHLAEIRSQLKKNHEAYTKFQGGCFGRYLEYCTNKNAQCPNTAMHAMLGQQVNRQGAGVDELWFRVGDQFLRFSKYEYALVTGLKFGHTDFDPNEDYSYPSDGVYKRKICRGGRGGIKLNDLVERFAEGEFAVSTDDQLKISKVIFVCSVLFGEDNLKKLIPEWLWVLVEDEDKWENFPWGSYTFQILYSKIQQVPLTRSPEAKKFAYHFYGFCHAFAHWIFEAVPPLASLLMSKNRRPDPQRPRLLKWPLPAEKKSLDNFFKDEVHKECLETLEPTVEELIDYPWWSHVADDVRSHVQYVQRESPFTDSNVGAPAASNAIVPADVPGEIPPNHSGRSDHTFHLEGESSGKKKSAGAPQHSLRERKRARSDSEKVTQLVKEFMLRMRRDIITAVEEMRQESANNLEKAKQDIADTVKDVRQGNANYIQEWKQETAEIKDGFKQELTVIADNIVERITQNNAVSIEQANSEIKACMEQLRHNVMVRFQQMVPEPSNCNPTFDSAPDLPFVPFEDSFDEQLDAYTDPCDTKEAYVLSRGGNEALMTPIKIPLPATKELTPIRVDSDQLNSLLDPVVRFARPLRPTVAFKGSTFWMNKKQSKEMDAYRSFMASDSDELRNIGNTLHANRLFFRHIENTETAMDKSAMDAYIRILHNSPDFVGLRPEKKEDPFTVLGVFFYDLVSDMFIRNEGRNDPEHDRDSTDHLTEDMCGPLLDLVRGQQNTRVGWEKIVPWNEIDKVYTVWSSKEHWFAIIIDLKACEVWIFDSLFNRTSAEVRKGRYTSTRYLRRNIHKVLELSGFYKLRPECKSLQREWDLRFGNPDHCFFQSRDYSCGPFALKMMEVLMSRRGQVNIDEEHMSEIRQKIAERIFSYGTPVGS</sequence>
<keyword evidence="9" id="KW-1185">Reference proteome</keyword>
<comment type="similarity">
    <text evidence="1">Belongs to the peptidase C48 family.</text>
</comment>
<reference evidence="8 9" key="1">
    <citation type="journal article" date="2024" name="IScience">
        <title>Strigolactones Initiate the Formation of Haustorium-like Structures in Castilleja.</title>
        <authorList>
            <person name="Buerger M."/>
            <person name="Peterson D."/>
            <person name="Chory J."/>
        </authorList>
    </citation>
    <scope>NUCLEOTIDE SEQUENCE</scope>
    <source>
        <strain evidence="8">Tecolote</strain>
        <tissue evidence="8">Flower</tissue>
    </source>
</reference>
<evidence type="ECO:0000256" key="5">
    <source>
        <dbReference type="SAM" id="MobiDB-lite"/>
    </source>
</evidence>
<dbReference type="EMBL" id="JAVIJP010000066">
    <property type="protein sequence ID" value="KAL3620259.1"/>
    <property type="molecule type" value="Genomic_DNA"/>
</dbReference>
<feature type="region of interest" description="Disordered" evidence="5">
    <location>
        <begin position="19"/>
        <end position="57"/>
    </location>
</feature>
<dbReference type="Gene3D" id="3.40.395.10">
    <property type="entry name" value="Adenoviral Proteinase, Chain A"/>
    <property type="match status" value="1"/>
</dbReference>
<dbReference type="GO" id="GO:0006508">
    <property type="term" value="P:proteolysis"/>
    <property type="evidence" value="ECO:0007669"/>
    <property type="project" value="UniProtKB-KW"/>
</dbReference>